<keyword evidence="4" id="KW-1185">Reference proteome</keyword>
<feature type="region of interest" description="Disordered" evidence="1">
    <location>
        <begin position="127"/>
        <end position="150"/>
    </location>
</feature>
<evidence type="ECO:0000313" key="4">
    <source>
        <dbReference type="Proteomes" id="UP000622552"/>
    </source>
</evidence>
<dbReference type="InterPro" id="IPR011629">
    <property type="entry name" value="CobW-like_C"/>
</dbReference>
<dbReference type="SUPFAM" id="SSF90002">
    <property type="entry name" value="Hypothetical protein YjiA, C-terminal domain"/>
    <property type="match status" value="1"/>
</dbReference>
<reference evidence="3" key="1">
    <citation type="submission" date="2020-11" db="EMBL/GenBank/DDBJ databases">
        <title>Sequencing the genomes of 1000 actinobacteria strains.</title>
        <authorList>
            <person name="Klenk H.-P."/>
        </authorList>
    </citation>
    <scope>NUCLEOTIDE SEQUENCE</scope>
    <source>
        <strain evidence="3">DSM 45356</strain>
    </source>
</reference>
<name>A0A8J7KZT2_9ACTN</name>
<evidence type="ECO:0000259" key="2">
    <source>
        <dbReference type="SMART" id="SM00833"/>
    </source>
</evidence>
<evidence type="ECO:0000313" key="3">
    <source>
        <dbReference type="EMBL" id="MBG6141632.1"/>
    </source>
</evidence>
<dbReference type="AlphaFoldDB" id="A0A8J7KZT2"/>
<dbReference type="EMBL" id="JADOUF010000001">
    <property type="protein sequence ID" value="MBG6141632.1"/>
    <property type="molecule type" value="Genomic_DNA"/>
</dbReference>
<accession>A0A8J7KZT2</accession>
<comment type="caution">
    <text evidence="3">The sequence shown here is derived from an EMBL/GenBank/DDBJ whole genome shotgun (WGS) entry which is preliminary data.</text>
</comment>
<dbReference type="RefSeq" id="WP_197008022.1">
    <property type="nucleotide sequence ID" value="NZ_BONS01000013.1"/>
</dbReference>
<dbReference type="PANTHER" id="PTHR43603">
    <property type="entry name" value="COBW DOMAIN-CONTAINING PROTEIN DDB_G0274527"/>
    <property type="match status" value="1"/>
</dbReference>
<dbReference type="Gene3D" id="3.40.50.300">
    <property type="entry name" value="P-loop containing nucleotide triphosphate hydrolases"/>
    <property type="match status" value="1"/>
</dbReference>
<dbReference type="SMART" id="SM00833">
    <property type="entry name" value="CobW_C"/>
    <property type="match status" value="1"/>
</dbReference>
<feature type="domain" description="CobW C-terminal" evidence="2">
    <location>
        <begin position="283"/>
        <end position="399"/>
    </location>
</feature>
<dbReference type="Pfam" id="PF07683">
    <property type="entry name" value="CobW_C"/>
    <property type="match status" value="1"/>
</dbReference>
<dbReference type="InterPro" id="IPR027417">
    <property type="entry name" value="P-loop_NTPase"/>
</dbReference>
<proteinExistence type="predicted"/>
<gene>
    <name evidence="3" type="ORF">IW245_007826</name>
</gene>
<dbReference type="PANTHER" id="PTHR43603:SF1">
    <property type="entry name" value="ZINC-REGULATED GTPASE METALLOPROTEIN ACTIVATOR 1"/>
    <property type="match status" value="1"/>
</dbReference>
<protein>
    <submittedName>
        <fullName evidence="3">G3E family GTPase</fullName>
    </submittedName>
</protein>
<dbReference type="Proteomes" id="UP000622552">
    <property type="component" value="Unassembled WGS sequence"/>
</dbReference>
<organism evidence="3 4">
    <name type="scientific">Longispora fulva</name>
    <dbReference type="NCBI Taxonomy" id="619741"/>
    <lineage>
        <taxon>Bacteria</taxon>
        <taxon>Bacillati</taxon>
        <taxon>Actinomycetota</taxon>
        <taxon>Actinomycetes</taxon>
        <taxon>Micromonosporales</taxon>
        <taxon>Micromonosporaceae</taxon>
        <taxon>Longispora</taxon>
    </lineage>
</organism>
<feature type="compositionally biased region" description="Low complexity" evidence="1">
    <location>
        <begin position="130"/>
        <end position="150"/>
    </location>
</feature>
<dbReference type="InterPro" id="IPR051927">
    <property type="entry name" value="Zn_Chap_cDPG_Synth"/>
</dbReference>
<evidence type="ECO:0000256" key="1">
    <source>
        <dbReference type="SAM" id="MobiDB-lite"/>
    </source>
</evidence>
<sequence>MTPETDSPRAPVTLLAGLRSRATVAVSALLTDADPELLVVTHDLTDAAGGVVRRIVHDAAGLVEVESVPVRDGCVACTVRETGPAALARLAAAHPGRPLLLALPEAVEPELIAPAIAAWGRVPAGPPARGPAADRAAHGPARGASLAGDDASGAPGAVGLVVRSVIAAVDPELLLADLGTTDDLADHGLSTGHNDHRTVAEVVARQVEYADTVVLLAAPDAPDDLVRTAAAVLRGLAPWARLLEEPAGAGLLRTGRHDPGGCGTAARGLEGLPVGADYTEHGVTGTVFRTRRPFHPGRLNEALGTVTDAALRTRGHCWIATRPDLALIWESAGGGLSIGAHGPWLAALPDELWPCASPQRRALAAADWNPYYGDRRTELAFVGIELDVAALRRTLAGCLLSDAELSEGAEGWRRFEDPFAGCFGSPVPGEPTS</sequence>